<keyword evidence="2" id="KW-1185">Reference proteome</keyword>
<evidence type="ECO:0000313" key="1">
    <source>
        <dbReference type="EMBL" id="GFR13814.1"/>
    </source>
</evidence>
<dbReference type="EMBL" id="BMAO01007123">
    <property type="protein sequence ID" value="GFR13814.1"/>
    <property type="molecule type" value="Genomic_DNA"/>
</dbReference>
<evidence type="ECO:0000313" key="2">
    <source>
        <dbReference type="Proteomes" id="UP000887116"/>
    </source>
</evidence>
<reference evidence="1" key="1">
    <citation type="submission" date="2020-07" db="EMBL/GenBank/DDBJ databases">
        <title>Multicomponent nature underlies the extraordinary mechanical properties of spider dragline silk.</title>
        <authorList>
            <person name="Kono N."/>
            <person name="Nakamura H."/>
            <person name="Mori M."/>
            <person name="Yoshida Y."/>
            <person name="Ohtoshi R."/>
            <person name="Malay A.D."/>
            <person name="Moran D.A.P."/>
            <person name="Tomita M."/>
            <person name="Numata K."/>
            <person name="Arakawa K."/>
        </authorList>
    </citation>
    <scope>NUCLEOTIDE SEQUENCE</scope>
</reference>
<protein>
    <submittedName>
        <fullName evidence="1">Uncharacterized protein</fullName>
    </submittedName>
</protein>
<sequence length="111" mass="13165">MQQWNLLLPGDKVTEYRTREKNLLHFFEKKELVVACIDVNDLRNFMNINYDPNNWGFFIDSSKLSLKAVLLHNSSLLLFIPTGHFVHVKETHANVKLLLELIKYDDHKWQI</sequence>
<comment type="caution">
    <text evidence="1">The sequence shown here is derived from an EMBL/GenBank/DDBJ whole genome shotgun (WGS) entry which is preliminary data.</text>
</comment>
<name>A0A8X6GZW5_TRICU</name>
<proteinExistence type="predicted"/>
<dbReference type="PANTHER" id="PTHR46114:SF1">
    <property type="entry name" value="ZAD DOMAIN-CONTAINING PROTEIN"/>
    <property type="match status" value="1"/>
</dbReference>
<accession>A0A8X6GZW5</accession>
<organism evidence="1 2">
    <name type="scientific">Trichonephila clavata</name>
    <name type="common">Joro spider</name>
    <name type="synonym">Nephila clavata</name>
    <dbReference type="NCBI Taxonomy" id="2740835"/>
    <lineage>
        <taxon>Eukaryota</taxon>
        <taxon>Metazoa</taxon>
        <taxon>Ecdysozoa</taxon>
        <taxon>Arthropoda</taxon>
        <taxon>Chelicerata</taxon>
        <taxon>Arachnida</taxon>
        <taxon>Araneae</taxon>
        <taxon>Araneomorphae</taxon>
        <taxon>Entelegynae</taxon>
        <taxon>Araneoidea</taxon>
        <taxon>Nephilidae</taxon>
        <taxon>Trichonephila</taxon>
    </lineage>
</organism>
<gene>
    <name evidence="1" type="primary">20200932</name>
    <name evidence="1" type="ORF">TNCT_731641</name>
</gene>
<dbReference type="PANTHER" id="PTHR46114">
    <property type="entry name" value="APPLE DOMAIN-CONTAINING PROTEIN"/>
    <property type="match status" value="1"/>
</dbReference>
<dbReference type="AlphaFoldDB" id="A0A8X6GZW5"/>
<dbReference type="Proteomes" id="UP000887116">
    <property type="component" value="Unassembled WGS sequence"/>
</dbReference>
<dbReference type="OrthoDB" id="8063408at2759"/>